<dbReference type="EMBL" id="HBFR01019355">
    <property type="protein sequence ID" value="CAD8886822.1"/>
    <property type="molecule type" value="Transcribed_RNA"/>
</dbReference>
<name>A0A7S1BIH4_9STRA</name>
<evidence type="ECO:0000313" key="3">
    <source>
        <dbReference type="EMBL" id="CAD8886822.1"/>
    </source>
</evidence>
<reference evidence="3" key="1">
    <citation type="submission" date="2021-01" db="EMBL/GenBank/DDBJ databases">
        <authorList>
            <person name="Corre E."/>
            <person name="Pelletier E."/>
            <person name="Niang G."/>
            <person name="Scheremetjew M."/>
            <person name="Finn R."/>
            <person name="Kale V."/>
            <person name="Holt S."/>
            <person name="Cochrane G."/>
            <person name="Meng A."/>
            <person name="Brown T."/>
            <person name="Cohen L."/>
        </authorList>
    </citation>
    <scope>NUCLEOTIDE SEQUENCE</scope>
    <source>
        <strain evidence="3">308</strain>
    </source>
</reference>
<organism evidence="3">
    <name type="scientific">Corethron hystrix</name>
    <dbReference type="NCBI Taxonomy" id="216773"/>
    <lineage>
        <taxon>Eukaryota</taxon>
        <taxon>Sar</taxon>
        <taxon>Stramenopiles</taxon>
        <taxon>Ochrophyta</taxon>
        <taxon>Bacillariophyta</taxon>
        <taxon>Coscinodiscophyceae</taxon>
        <taxon>Corethrophycidae</taxon>
        <taxon>Corethrales</taxon>
        <taxon>Corethraceae</taxon>
        <taxon>Corethron</taxon>
    </lineage>
</organism>
<feature type="region of interest" description="Disordered" evidence="1">
    <location>
        <begin position="132"/>
        <end position="153"/>
    </location>
</feature>
<keyword evidence="2" id="KW-0732">Signal</keyword>
<dbReference type="AlphaFoldDB" id="A0A7S1BIH4"/>
<feature type="compositionally biased region" description="Pro residues" evidence="1">
    <location>
        <begin position="137"/>
        <end position="148"/>
    </location>
</feature>
<sequence>MDRKTPFLLALTFLASTTESVIGSGVLSFQLHGIRNFGAHKTPFPYISSSSRPHISRQVFPNFDSDDNDDVGDDASTHNRRRRLLTGLVFSRPSFLIYAAALASPSPAAAARGAFELDAEYYLRSALTGNARVGPAGPSPRPPPPPPRTLSGPAWSAVVGEGADGSEGLIVRGLASVASRSGSDVAAAVRKYMDDGSVRRSFWSARPWSSSFDSSAVDPSLSNEYYFDFYCYAVWRAAADLLQEDYVRRDRFVRDVGRDLWVGTIKPKTDLPTGNLQPSVICDKVLTAVLDTLREGGMIKSYQFGNSNGASGDYDDAGTKMKGKEKKDGTESRPPQQPVLDTIDDDFFAAGSSLDVVLTLVRPATLGSSLQITGEGSRFSPDLVSPVITAAWEDLAGANVKFESYFVDGEYRPNPKDFFPDEQLLQFTITKAK</sequence>
<evidence type="ECO:0000256" key="1">
    <source>
        <dbReference type="SAM" id="MobiDB-lite"/>
    </source>
</evidence>
<feature type="region of interest" description="Disordered" evidence="1">
    <location>
        <begin position="313"/>
        <end position="339"/>
    </location>
</feature>
<gene>
    <name evidence="3" type="ORF">CHYS00102_LOCUS14020</name>
</gene>
<accession>A0A7S1BIH4</accession>
<feature type="signal peptide" evidence="2">
    <location>
        <begin position="1"/>
        <end position="23"/>
    </location>
</feature>
<evidence type="ECO:0000256" key="2">
    <source>
        <dbReference type="SAM" id="SignalP"/>
    </source>
</evidence>
<protein>
    <submittedName>
        <fullName evidence="3">Uncharacterized protein</fullName>
    </submittedName>
</protein>
<feature type="chain" id="PRO_5031007599" evidence="2">
    <location>
        <begin position="24"/>
        <end position="433"/>
    </location>
</feature>
<proteinExistence type="predicted"/>